<dbReference type="RefSeq" id="WP_189545537.1">
    <property type="nucleotide sequence ID" value="NZ_BMTF01000015.1"/>
</dbReference>
<reference evidence="2" key="1">
    <citation type="journal article" date="2019" name="Int. J. Syst. Evol. Microbiol.">
        <title>The Global Catalogue of Microorganisms (GCM) 10K type strain sequencing project: providing services to taxonomists for standard genome sequencing and annotation.</title>
        <authorList>
            <consortium name="The Broad Institute Genomics Platform"/>
            <consortium name="The Broad Institute Genome Sequencing Center for Infectious Disease"/>
            <person name="Wu L."/>
            <person name="Ma J."/>
        </authorList>
    </citation>
    <scope>NUCLEOTIDE SEQUENCE [LARGE SCALE GENOMIC DNA]</scope>
    <source>
        <strain evidence="2">JCM 4376</strain>
    </source>
</reference>
<accession>A0ABQ2W2Q0</accession>
<proteinExistence type="predicted"/>
<name>A0ABQ2W2Q0_9ACTN</name>
<comment type="caution">
    <text evidence="1">The sequence shown here is derived from an EMBL/GenBank/DDBJ whole genome shotgun (WGS) entry which is preliminary data.</text>
</comment>
<dbReference type="EMBL" id="BMTF01000015">
    <property type="protein sequence ID" value="GGV89878.1"/>
    <property type="molecule type" value="Genomic_DNA"/>
</dbReference>
<protein>
    <submittedName>
        <fullName evidence="1">Uncharacterized protein</fullName>
    </submittedName>
</protein>
<evidence type="ECO:0000313" key="2">
    <source>
        <dbReference type="Proteomes" id="UP000660675"/>
    </source>
</evidence>
<gene>
    <name evidence="1" type="ORF">GCM10015535_44750</name>
</gene>
<evidence type="ECO:0000313" key="1">
    <source>
        <dbReference type="EMBL" id="GGV89878.1"/>
    </source>
</evidence>
<dbReference type="Proteomes" id="UP000660675">
    <property type="component" value="Unassembled WGS sequence"/>
</dbReference>
<organism evidence="1 2">
    <name type="scientific">Streptomyces gelaticus</name>
    <dbReference type="NCBI Taxonomy" id="285446"/>
    <lineage>
        <taxon>Bacteria</taxon>
        <taxon>Bacillati</taxon>
        <taxon>Actinomycetota</taxon>
        <taxon>Actinomycetes</taxon>
        <taxon>Kitasatosporales</taxon>
        <taxon>Streptomycetaceae</taxon>
        <taxon>Streptomyces</taxon>
    </lineage>
</organism>
<keyword evidence="2" id="KW-1185">Reference proteome</keyword>
<sequence>MAPDTPTDLRTEVHDLIALTPETRLRLAGLACARCGSTESLRPGGHAYTHSPDGGRLGWTVKVCANCPVHPSQESELRS</sequence>